<keyword evidence="2" id="KW-1185">Reference proteome</keyword>
<protein>
    <submittedName>
        <fullName evidence="1">Uncharacterized protein</fullName>
    </submittedName>
</protein>
<dbReference type="AlphaFoldDB" id="U7R4D9"/>
<comment type="caution">
    <text evidence="1">The sequence shown here is derived from an EMBL/GenBank/DDBJ whole genome shotgun (WGS) entry which is preliminary data.</text>
</comment>
<evidence type="ECO:0000313" key="1">
    <source>
        <dbReference type="EMBL" id="ERT14645.1"/>
    </source>
</evidence>
<dbReference type="Proteomes" id="UP000017133">
    <property type="component" value="Unassembled WGS sequence"/>
</dbReference>
<evidence type="ECO:0000313" key="2">
    <source>
        <dbReference type="Proteomes" id="UP000017133"/>
    </source>
</evidence>
<sequence length="30" mass="3588">MFLPLKYKENEKVIINYNSNSIFLLSLVEK</sequence>
<organism evidence="1 2">
    <name type="scientific">Photorhabdus temperata J3</name>
    <dbReference type="NCBI Taxonomy" id="1389415"/>
    <lineage>
        <taxon>Bacteria</taxon>
        <taxon>Pseudomonadati</taxon>
        <taxon>Pseudomonadota</taxon>
        <taxon>Gammaproteobacteria</taxon>
        <taxon>Enterobacterales</taxon>
        <taxon>Morganellaceae</taxon>
        <taxon>Photorhabdus</taxon>
    </lineage>
</organism>
<accession>U7R4D9</accession>
<dbReference type="EMBL" id="AXDT01000023">
    <property type="protein sequence ID" value="ERT14645.1"/>
    <property type="molecule type" value="Genomic_DNA"/>
</dbReference>
<name>U7R4D9_PHOTE</name>
<proteinExistence type="predicted"/>
<gene>
    <name evidence="1" type="ORF">O185_02605</name>
</gene>
<reference evidence="1 2" key="1">
    <citation type="submission" date="2013-10" db="EMBL/GenBank/DDBJ databases">
        <title>Whole Genome Shotgun Sequence of Photorhabdus temperata J3.</title>
        <authorList>
            <person name="Park G.-S."/>
            <person name="Hong S.-J."/>
            <person name="Shin J.-H."/>
        </authorList>
    </citation>
    <scope>NUCLEOTIDE SEQUENCE [LARGE SCALE GENOMIC DNA]</scope>
    <source>
        <strain evidence="1 2">J3</strain>
    </source>
</reference>